<sequence>MHFPYTVSQSCTYFPSKGSLLFHMQISVPNVKLVVNITRFIRPACLIDSYINHTLTVKTSSPSSPPRTTISGPNSVTDPYYFIPNSLSQLIFCKIDAGNVALSCFL</sequence>
<accession>A0A0V0Z2K3</accession>
<proteinExistence type="predicted"/>
<keyword evidence="3" id="KW-1185">Reference proteome</keyword>
<evidence type="ECO:0000313" key="1">
    <source>
        <dbReference type="EMBL" id="KRY06392.1"/>
    </source>
</evidence>
<evidence type="ECO:0000313" key="2">
    <source>
        <dbReference type="EMBL" id="KRY06745.1"/>
    </source>
</evidence>
<name>A0A0V0Z2K3_9BILA</name>
<comment type="caution">
    <text evidence="2">The sequence shown here is derived from an EMBL/GenBank/DDBJ whole genome shotgun (WGS) entry which is preliminary data.</text>
</comment>
<dbReference type="AlphaFoldDB" id="A0A0V0Z2K3"/>
<dbReference type="EMBL" id="JYDQ01000810">
    <property type="protein sequence ID" value="KRY06392.1"/>
    <property type="molecule type" value="Genomic_DNA"/>
</dbReference>
<evidence type="ECO:0000313" key="3">
    <source>
        <dbReference type="Proteomes" id="UP000054783"/>
    </source>
</evidence>
<gene>
    <name evidence="1" type="ORF">T12_14187</name>
    <name evidence="2" type="ORF">T12_16921</name>
</gene>
<dbReference type="Proteomes" id="UP000054783">
    <property type="component" value="Unassembled WGS sequence"/>
</dbReference>
<dbReference type="EMBL" id="JYDQ01000681">
    <property type="protein sequence ID" value="KRY06745.1"/>
    <property type="molecule type" value="Genomic_DNA"/>
</dbReference>
<protein>
    <submittedName>
        <fullName evidence="2">Uncharacterized protein</fullName>
    </submittedName>
</protein>
<reference evidence="2 3" key="1">
    <citation type="submission" date="2015-01" db="EMBL/GenBank/DDBJ databases">
        <title>Evolution of Trichinella species and genotypes.</title>
        <authorList>
            <person name="Korhonen P.K."/>
            <person name="Edoardo P."/>
            <person name="Giuseppe L.R."/>
            <person name="Gasser R.B."/>
        </authorList>
    </citation>
    <scope>NUCLEOTIDE SEQUENCE [LARGE SCALE GENOMIC DNA]</scope>
    <source>
        <strain evidence="2">ISS2496</strain>
    </source>
</reference>
<organism evidence="2 3">
    <name type="scientific">Trichinella patagoniensis</name>
    <dbReference type="NCBI Taxonomy" id="990121"/>
    <lineage>
        <taxon>Eukaryota</taxon>
        <taxon>Metazoa</taxon>
        <taxon>Ecdysozoa</taxon>
        <taxon>Nematoda</taxon>
        <taxon>Enoplea</taxon>
        <taxon>Dorylaimia</taxon>
        <taxon>Trichinellida</taxon>
        <taxon>Trichinellidae</taxon>
        <taxon>Trichinella</taxon>
    </lineage>
</organism>